<dbReference type="Proteomes" id="UP001516400">
    <property type="component" value="Unassembled WGS sequence"/>
</dbReference>
<protein>
    <submittedName>
        <fullName evidence="1">Uncharacterized protein</fullName>
    </submittedName>
</protein>
<reference evidence="1 2" key="1">
    <citation type="journal article" date="2021" name="BMC Biol.">
        <title>Horizontally acquired antibacterial genes associated with adaptive radiation of ladybird beetles.</title>
        <authorList>
            <person name="Li H.S."/>
            <person name="Tang X.F."/>
            <person name="Huang Y.H."/>
            <person name="Xu Z.Y."/>
            <person name="Chen M.L."/>
            <person name="Du X.Y."/>
            <person name="Qiu B.Y."/>
            <person name="Chen P.T."/>
            <person name="Zhang W."/>
            <person name="Slipinski A."/>
            <person name="Escalona H.E."/>
            <person name="Waterhouse R.M."/>
            <person name="Zwick A."/>
            <person name="Pang H."/>
        </authorList>
    </citation>
    <scope>NUCLEOTIDE SEQUENCE [LARGE SCALE GENOMIC DNA]</scope>
    <source>
        <strain evidence="1">SYSU2018</strain>
    </source>
</reference>
<keyword evidence="2" id="KW-1185">Reference proteome</keyword>
<comment type="caution">
    <text evidence="1">The sequence shown here is derived from an EMBL/GenBank/DDBJ whole genome shotgun (WGS) entry which is preliminary data.</text>
</comment>
<proteinExistence type="predicted"/>
<sequence length="124" mass="14476">MRLKKLSTIQEEHVNAMQGFGIVGSLGEYWVFKNMVSQQFQYKVCTEILPFEHRIAEAKLKDVDFLLKELFGENWRSDENFPGRMWYTELVDGSSPPDEPSAALQKDFEQQECNCLEDYCNLNI</sequence>
<accession>A0ABD2MHJ4</accession>
<gene>
    <name evidence="1" type="ORF">HHI36_010047</name>
</gene>
<dbReference type="AlphaFoldDB" id="A0ABD2MHJ4"/>
<name>A0ABD2MHJ4_9CUCU</name>
<evidence type="ECO:0000313" key="2">
    <source>
        <dbReference type="Proteomes" id="UP001516400"/>
    </source>
</evidence>
<organism evidence="1 2">
    <name type="scientific">Cryptolaemus montrouzieri</name>
    <dbReference type="NCBI Taxonomy" id="559131"/>
    <lineage>
        <taxon>Eukaryota</taxon>
        <taxon>Metazoa</taxon>
        <taxon>Ecdysozoa</taxon>
        <taxon>Arthropoda</taxon>
        <taxon>Hexapoda</taxon>
        <taxon>Insecta</taxon>
        <taxon>Pterygota</taxon>
        <taxon>Neoptera</taxon>
        <taxon>Endopterygota</taxon>
        <taxon>Coleoptera</taxon>
        <taxon>Polyphaga</taxon>
        <taxon>Cucujiformia</taxon>
        <taxon>Coccinelloidea</taxon>
        <taxon>Coccinellidae</taxon>
        <taxon>Scymninae</taxon>
        <taxon>Scymnini</taxon>
        <taxon>Cryptolaemus</taxon>
    </lineage>
</organism>
<evidence type="ECO:0000313" key="1">
    <source>
        <dbReference type="EMBL" id="KAL3265851.1"/>
    </source>
</evidence>
<dbReference type="EMBL" id="JABFTP020000001">
    <property type="protein sequence ID" value="KAL3265851.1"/>
    <property type="molecule type" value="Genomic_DNA"/>
</dbReference>